<gene>
    <name evidence="1" type="ORF">RAG0_12692</name>
</gene>
<sequence length="42" mass="4938">MAVSSEIFLPSGDGRWSRQIRIYQEGHCYFRDIGERYELLAS</sequence>
<keyword evidence="2" id="KW-1185">Reference proteome</keyword>
<dbReference type="EMBL" id="FJUX01000092">
    <property type="protein sequence ID" value="CZT07126.1"/>
    <property type="molecule type" value="Genomic_DNA"/>
</dbReference>
<evidence type="ECO:0000313" key="1">
    <source>
        <dbReference type="EMBL" id="CZT07126.1"/>
    </source>
</evidence>
<accession>A0A1E1L9H4</accession>
<reference evidence="2" key="1">
    <citation type="submission" date="2016-03" db="EMBL/GenBank/DDBJ databases">
        <authorList>
            <person name="Guldener U."/>
        </authorList>
    </citation>
    <scope>NUCLEOTIDE SEQUENCE [LARGE SCALE GENOMIC DNA]</scope>
    <source>
        <strain evidence="2">04CH-RAC-A.6.1</strain>
    </source>
</reference>
<evidence type="ECO:0000313" key="2">
    <source>
        <dbReference type="Proteomes" id="UP000178912"/>
    </source>
</evidence>
<dbReference type="Proteomes" id="UP000178912">
    <property type="component" value="Unassembled WGS sequence"/>
</dbReference>
<dbReference type="AlphaFoldDB" id="A0A1E1L9H4"/>
<organism evidence="1 2">
    <name type="scientific">Rhynchosporium agropyri</name>
    <dbReference type="NCBI Taxonomy" id="914238"/>
    <lineage>
        <taxon>Eukaryota</taxon>
        <taxon>Fungi</taxon>
        <taxon>Dikarya</taxon>
        <taxon>Ascomycota</taxon>
        <taxon>Pezizomycotina</taxon>
        <taxon>Leotiomycetes</taxon>
        <taxon>Helotiales</taxon>
        <taxon>Ploettnerulaceae</taxon>
        <taxon>Rhynchosporium</taxon>
    </lineage>
</organism>
<protein>
    <submittedName>
        <fullName evidence="1">Uncharacterized protein</fullName>
    </submittedName>
</protein>
<proteinExistence type="predicted"/>
<name>A0A1E1L9H4_9HELO</name>